<feature type="signal peptide" evidence="1">
    <location>
        <begin position="1"/>
        <end position="22"/>
    </location>
</feature>
<name>A0A9P7J8H0_9AGAM</name>
<dbReference type="EMBL" id="JABBWG010000039">
    <property type="protein sequence ID" value="KAG1808247.1"/>
    <property type="molecule type" value="Genomic_DNA"/>
</dbReference>
<evidence type="ECO:0000313" key="2">
    <source>
        <dbReference type="EMBL" id="KAG1808247.1"/>
    </source>
</evidence>
<evidence type="ECO:0000256" key="1">
    <source>
        <dbReference type="SAM" id="SignalP"/>
    </source>
</evidence>
<proteinExistence type="predicted"/>
<reference evidence="2" key="1">
    <citation type="journal article" date="2020" name="New Phytol.">
        <title>Comparative genomics reveals dynamic genome evolution in host specialist ectomycorrhizal fungi.</title>
        <authorList>
            <person name="Lofgren L.A."/>
            <person name="Nguyen N.H."/>
            <person name="Vilgalys R."/>
            <person name="Ruytinx J."/>
            <person name="Liao H.L."/>
            <person name="Branco S."/>
            <person name="Kuo A."/>
            <person name="LaButti K."/>
            <person name="Lipzen A."/>
            <person name="Andreopoulos W."/>
            <person name="Pangilinan J."/>
            <person name="Riley R."/>
            <person name="Hundley H."/>
            <person name="Na H."/>
            <person name="Barry K."/>
            <person name="Grigoriev I.V."/>
            <person name="Stajich J.E."/>
            <person name="Kennedy P.G."/>
        </authorList>
    </citation>
    <scope>NUCLEOTIDE SEQUENCE</scope>
    <source>
        <strain evidence="2">MN1</strain>
    </source>
</reference>
<dbReference type="GeneID" id="64627386"/>
<dbReference type="AlphaFoldDB" id="A0A9P7J8H0"/>
<comment type="caution">
    <text evidence="2">The sequence shown here is derived from an EMBL/GenBank/DDBJ whole genome shotgun (WGS) entry which is preliminary data.</text>
</comment>
<accession>A0A9P7J8H0</accession>
<protein>
    <submittedName>
        <fullName evidence="2">Uncharacterized protein</fullName>
    </submittedName>
</protein>
<organism evidence="2 3">
    <name type="scientific">Suillus subaureus</name>
    <dbReference type="NCBI Taxonomy" id="48587"/>
    <lineage>
        <taxon>Eukaryota</taxon>
        <taxon>Fungi</taxon>
        <taxon>Dikarya</taxon>
        <taxon>Basidiomycota</taxon>
        <taxon>Agaricomycotina</taxon>
        <taxon>Agaricomycetes</taxon>
        <taxon>Agaricomycetidae</taxon>
        <taxon>Boletales</taxon>
        <taxon>Suillineae</taxon>
        <taxon>Suillaceae</taxon>
        <taxon>Suillus</taxon>
    </lineage>
</organism>
<gene>
    <name evidence="2" type="ORF">BJ212DRAFT_1303121</name>
</gene>
<keyword evidence="3" id="KW-1185">Reference proteome</keyword>
<evidence type="ECO:0000313" key="3">
    <source>
        <dbReference type="Proteomes" id="UP000807769"/>
    </source>
</evidence>
<sequence>MLYAGASSHLFCVLLQWCQLDCTRPYSLVGRTILFLKVVDMLLEHDPWNTHLPRLTVSAEIVKELGRMPCLEEVGFSLVLGLDESFKTLSQGFVLDNPYSRRFGTLKKLRLCTATVEHTTVILEIIGSYLIEDLVLWVDGPVSVLAFYSIVELLSSNQTNKDRLKFINIKNFKFTAENFFSQPFDPVPLSQGVPVSMISPLFALHALHSFKINVMDTVVAGHAIGGLMSAFCRDDLETIPQAWNDIKELELQWLRSGTEKDTHIDDDSEIWESEGPTLAKVVLLASRCEKLFSLGIWFNAQDWFGDDLNMDSNGEVESEDLATLYENQERRTNTQGASSHTAAISAHLDHSNEGLSSTSGN</sequence>
<feature type="chain" id="PRO_5040178762" evidence="1">
    <location>
        <begin position="23"/>
        <end position="361"/>
    </location>
</feature>
<keyword evidence="1" id="KW-0732">Signal</keyword>
<dbReference type="RefSeq" id="XP_041188531.1">
    <property type="nucleotide sequence ID" value="XM_041333369.1"/>
</dbReference>
<dbReference type="Proteomes" id="UP000807769">
    <property type="component" value="Unassembled WGS sequence"/>
</dbReference>
<dbReference type="OrthoDB" id="2679027at2759"/>